<dbReference type="PRINTS" id="PR00038">
    <property type="entry name" value="HTHLUXR"/>
</dbReference>
<dbReference type="Proteomes" id="UP001258315">
    <property type="component" value="Unassembled WGS sequence"/>
</dbReference>
<dbReference type="SMART" id="SM00448">
    <property type="entry name" value="REC"/>
    <property type="match status" value="1"/>
</dbReference>
<keyword evidence="3 8" id="KW-0238">DNA-binding</keyword>
<keyword evidence="4" id="KW-0804">Transcription</keyword>
<feature type="domain" description="Response regulatory" evidence="7">
    <location>
        <begin position="4"/>
        <end position="119"/>
    </location>
</feature>
<reference evidence="9" key="1">
    <citation type="submission" date="2023-07" db="EMBL/GenBank/DDBJ databases">
        <title>Functional and genomic diversity of the sorghum phyllosphere microbiome.</title>
        <authorList>
            <person name="Shade A."/>
        </authorList>
    </citation>
    <scope>NUCLEOTIDE SEQUENCE [LARGE SCALE GENOMIC DNA]</scope>
    <source>
        <strain evidence="9">SORGH_AS_0422</strain>
    </source>
</reference>
<evidence type="ECO:0000259" key="7">
    <source>
        <dbReference type="PROSITE" id="PS50110"/>
    </source>
</evidence>
<evidence type="ECO:0000256" key="4">
    <source>
        <dbReference type="ARBA" id="ARBA00023163"/>
    </source>
</evidence>
<dbReference type="CDD" id="cd17535">
    <property type="entry name" value="REC_NarL-like"/>
    <property type="match status" value="1"/>
</dbReference>
<feature type="modified residue" description="4-aspartylphosphate" evidence="5">
    <location>
        <position position="55"/>
    </location>
</feature>
<dbReference type="SUPFAM" id="SSF52172">
    <property type="entry name" value="CheY-like"/>
    <property type="match status" value="1"/>
</dbReference>
<dbReference type="Pfam" id="PF00072">
    <property type="entry name" value="Response_reg"/>
    <property type="match status" value="1"/>
</dbReference>
<dbReference type="RefSeq" id="WP_311948730.1">
    <property type="nucleotide sequence ID" value="NZ_JAVLVU010000001.1"/>
</dbReference>
<dbReference type="EMBL" id="JAVLVU010000001">
    <property type="protein sequence ID" value="MDT3402344.1"/>
    <property type="molecule type" value="Genomic_DNA"/>
</dbReference>
<keyword evidence="2" id="KW-0805">Transcription regulation</keyword>
<dbReference type="InterPro" id="IPR000792">
    <property type="entry name" value="Tscrpt_reg_LuxR_C"/>
</dbReference>
<evidence type="ECO:0000256" key="1">
    <source>
        <dbReference type="ARBA" id="ARBA00022553"/>
    </source>
</evidence>
<evidence type="ECO:0000313" key="8">
    <source>
        <dbReference type="EMBL" id="MDT3402344.1"/>
    </source>
</evidence>
<accession>A0ABU3GRE0</accession>
<dbReference type="PROSITE" id="PS50110">
    <property type="entry name" value="RESPONSE_REGULATORY"/>
    <property type="match status" value="1"/>
</dbReference>
<evidence type="ECO:0000259" key="6">
    <source>
        <dbReference type="PROSITE" id="PS50043"/>
    </source>
</evidence>
<dbReference type="GO" id="GO:0003677">
    <property type="term" value="F:DNA binding"/>
    <property type="evidence" value="ECO:0007669"/>
    <property type="project" value="UniProtKB-KW"/>
</dbReference>
<dbReference type="InterPro" id="IPR039420">
    <property type="entry name" value="WalR-like"/>
</dbReference>
<dbReference type="CDD" id="cd06170">
    <property type="entry name" value="LuxR_C_like"/>
    <property type="match status" value="1"/>
</dbReference>
<dbReference type="SUPFAM" id="SSF46894">
    <property type="entry name" value="C-terminal effector domain of the bipartite response regulators"/>
    <property type="match status" value="1"/>
</dbReference>
<organism evidence="8 9">
    <name type="scientific">Mucilaginibacter terrae</name>
    <dbReference type="NCBI Taxonomy" id="1955052"/>
    <lineage>
        <taxon>Bacteria</taxon>
        <taxon>Pseudomonadati</taxon>
        <taxon>Bacteroidota</taxon>
        <taxon>Sphingobacteriia</taxon>
        <taxon>Sphingobacteriales</taxon>
        <taxon>Sphingobacteriaceae</taxon>
        <taxon>Mucilaginibacter</taxon>
    </lineage>
</organism>
<dbReference type="Gene3D" id="3.40.50.2300">
    <property type="match status" value="1"/>
</dbReference>
<gene>
    <name evidence="8" type="ORF">QE417_001416</name>
</gene>
<keyword evidence="1 5" id="KW-0597">Phosphoprotein</keyword>
<dbReference type="InterPro" id="IPR058245">
    <property type="entry name" value="NreC/VraR/RcsB-like_REC"/>
</dbReference>
<name>A0ABU3GRE0_9SPHI</name>
<protein>
    <submittedName>
        <fullName evidence="8">DNA-binding NarL/FixJ family response regulator</fullName>
    </submittedName>
</protein>
<evidence type="ECO:0000256" key="2">
    <source>
        <dbReference type="ARBA" id="ARBA00023015"/>
    </source>
</evidence>
<evidence type="ECO:0000313" key="9">
    <source>
        <dbReference type="Proteomes" id="UP001258315"/>
    </source>
</evidence>
<keyword evidence="9" id="KW-1185">Reference proteome</keyword>
<dbReference type="PANTHER" id="PTHR43214:SF41">
    <property type="entry name" value="NITRATE_NITRITE RESPONSE REGULATOR PROTEIN NARP"/>
    <property type="match status" value="1"/>
</dbReference>
<evidence type="ECO:0000256" key="3">
    <source>
        <dbReference type="ARBA" id="ARBA00023125"/>
    </source>
</evidence>
<proteinExistence type="predicted"/>
<evidence type="ECO:0000256" key="5">
    <source>
        <dbReference type="PROSITE-ProRule" id="PRU00169"/>
    </source>
</evidence>
<dbReference type="PROSITE" id="PS50043">
    <property type="entry name" value="HTH_LUXR_2"/>
    <property type="match status" value="1"/>
</dbReference>
<dbReference type="InterPro" id="IPR011006">
    <property type="entry name" value="CheY-like_superfamily"/>
</dbReference>
<dbReference type="InterPro" id="IPR001789">
    <property type="entry name" value="Sig_transdc_resp-reg_receiver"/>
</dbReference>
<dbReference type="PANTHER" id="PTHR43214">
    <property type="entry name" value="TWO-COMPONENT RESPONSE REGULATOR"/>
    <property type="match status" value="1"/>
</dbReference>
<dbReference type="Pfam" id="PF00196">
    <property type="entry name" value="GerE"/>
    <property type="match status" value="1"/>
</dbReference>
<comment type="caution">
    <text evidence="8">The sequence shown here is derived from an EMBL/GenBank/DDBJ whole genome shotgun (WGS) entry which is preliminary data.</text>
</comment>
<dbReference type="SMART" id="SM00421">
    <property type="entry name" value="HTH_LUXR"/>
    <property type="match status" value="1"/>
</dbReference>
<sequence>MKTKIIIFEQDKSFLSTISQILKTDPTLEVVGEFPEAAGCLEKVIRYNADIVLLDIETKGTGIDMITALNSELPHVQILVQTSADDEMMIVQCIKAGAAGYLRKADLTSKLITSISELRNGGAPISSEISRKVLNIIYRSPDLKSMQPQPENCYNLTAKEKEVLSNIVNGLSHKMIAADMRIRYDTVRNHVKKIYEKLNVASLTEVVAKAIYQEIV</sequence>
<dbReference type="InterPro" id="IPR016032">
    <property type="entry name" value="Sig_transdc_resp-reg_C-effctor"/>
</dbReference>
<feature type="domain" description="HTH luxR-type" evidence="6">
    <location>
        <begin position="145"/>
        <end position="214"/>
    </location>
</feature>